<proteinExistence type="predicted"/>
<feature type="non-terminal residue" evidence="4">
    <location>
        <position position="1"/>
    </location>
</feature>
<dbReference type="InterPro" id="IPR000169">
    <property type="entry name" value="Pept_cys_AS"/>
</dbReference>
<dbReference type="GO" id="GO:0006508">
    <property type="term" value="P:proteolysis"/>
    <property type="evidence" value="ECO:0007669"/>
    <property type="project" value="UniProtKB-KW"/>
</dbReference>
<dbReference type="PIRSF" id="PIRSF005700">
    <property type="entry name" value="PepC"/>
    <property type="match status" value="1"/>
</dbReference>
<name>A0A381RQX6_9ZZZZ</name>
<dbReference type="SUPFAM" id="SSF54001">
    <property type="entry name" value="Cysteine proteinases"/>
    <property type="match status" value="1"/>
</dbReference>
<gene>
    <name evidence="4" type="ORF">METZ01_LOCUS47160</name>
</gene>
<dbReference type="EMBL" id="UINC01002223">
    <property type="protein sequence ID" value="SUZ94306.1"/>
    <property type="molecule type" value="Genomic_DNA"/>
</dbReference>
<dbReference type="GO" id="GO:0043418">
    <property type="term" value="P:homocysteine catabolic process"/>
    <property type="evidence" value="ECO:0007669"/>
    <property type="project" value="TreeGrafter"/>
</dbReference>
<dbReference type="GO" id="GO:0009636">
    <property type="term" value="P:response to toxic substance"/>
    <property type="evidence" value="ECO:0007669"/>
    <property type="project" value="TreeGrafter"/>
</dbReference>
<dbReference type="Gene3D" id="3.90.70.10">
    <property type="entry name" value="Cysteine proteinases"/>
    <property type="match status" value="1"/>
</dbReference>
<keyword evidence="3" id="KW-0788">Thiol protease</keyword>
<sequence length="470" mass="54348">VGNQRGNDVFPGIQLSYADKGAAMSTSVTLKTIQSYKDKIDKEDKIKIARNAAMRNEVTELAMDWEHFRKIDHSFSDVIKGEMPVTNQKSSGRCWGFAGLNLFRIYLGRKHKLKDFQFSQSYFMFWDKLEKANYFLESILKTVDQEWNSRLVMHLLADPIQDGGQWDMWVNLINKYGVVPQSEMPESFQSSKSRRMNRMITRKLRENAKQLRDLKQGGAGNDELQVLKIKMLEVVFRLLVVHLGTPPASFNWQVRDKDKNFHRFENLSPVSFYKDHVELDLNDYVCLINCPMSDKQYNQVYTVEFLGNVMEGLPIRYLNVESDVMKKAAVKAIKNDDPVWFGCDVSKHFHRGLGVMDMDLFDFNLFYGTEFGLDKASRLEYGDSQMTHAMLFTGVDLDANGNPTKWRVENSWGDKAGDKGYHIMTDDWFDEYNYEVVVHKSCLDDKLAELYETAEAVPLKPWDPMGALAR</sequence>
<dbReference type="InterPro" id="IPR004134">
    <property type="entry name" value="Peptidase_C1B"/>
</dbReference>
<dbReference type="GO" id="GO:0070005">
    <property type="term" value="F:cysteine-type aminopeptidase activity"/>
    <property type="evidence" value="ECO:0007669"/>
    <property type="project" value="InterPro"/>
</dbReference>
<reference evidence="4" key="1">
    <citation type="submission" date="2018-05" db="EMBL/GenBank/DDBJ databases">
        <authorList>
            <person name="Lanie J.A."/>
            <person name="Ng W.-L."/>
            <person name="Kazmierczak K.M."/>
            <person name="Andrzejewski T.M."/>
            <person name="Davidsen T.M."/>
            <person name="Wayne K.J."/>
            <person name="Tettelin H."/>
            <person name="Glass J.I."/>
            <person name="Rusch D."/>
            <person name="Podicherti R."/>
            <person name="Tsui H.-C.T."/>
            <person name="Winkler M.E."/>
        </authorList>
    </citation>
    <scope>NUCLEOTIDE SEQUENCE</scope>
</reference>
<evidence type="ECO:0000313" key="4">
    <source>
        <dbReference type="EMBL" id="SUZ94306.1"/>
    </source>
</evidence>
<dbReference type="GO" id="GO:0005737">
    <property type="term" value="C:cytoplasm"/>
    <property type="evidence" value="ECO:0007669"/>
    <property type="project" value="TreeGrafter"/>
</dbReference>
<dbReference type="PROSITE" id="PS00139">
    <property type="entry name" value="THIOL_PROTEASE_CYS"/>
    <property type="match status" value="1"/>
</dbReference>
<evidence type="ECO:0000256" key="3">
    <source>
        <dbReference type="ARBA" id="ARBA00022807"/>
    </source>
</evidence>
<dbReference type="AlphaFoldDB" id="A0A381RQX6"/>
<evidence type="ECO:0000256" key="2">
    <source>
        <dbReference type="ARBA" id="ARBA00022801"/>
    </source>
</evidence>
<dbReference type="PANTHER" id="PTHR10363">
    <property type="entry name" value="BLEOMYCIN HYDROLASE"/>
    <property type="match status" value="1"/>
</dbReference>
<evidence type="ECO:0000256" key="1">
    <source>
        <dbReference type="ARBA" id="ARBA00022670"/>
    </source>
</evidence>
<dbReference type="CDD" id="cd00585">
    <property type="entry name" value="Peptidase_C1B"/>
    <property type="match status" value="1"/>
</dbReference>
<dbReference type="PANTHER" id="PTHR10363:SF2">
    <property type="entry name" value="BLEOMYCIN HYDROLASE"/>
    <property type="match status" value="1"/>
</dbReference>
<organism evidence="4">
    <name type="scientific">marine metagenome</name>
    <dbReference type="NCBI Taxonomy" id="408172"/>
    <lineage>
        <taxon>unclassified sequences</taxon>
        <taxon>metagenomes</taxon>
        <taxon>ecological metagenomes</taxon>
    </lineage>
</organism>
<accession>A0A381RQX6</accession>
<dbReference type="Pfam" id="PF03051">
    <property type="entry name" value="Peptidase_C1_2"/>
    <property type="match status" value="1"/>
</dbReference>
<protein>
    <recommendedName>
        <fullName evidence="5">Aminopeptidase</fullName>
    </recommendedName>
</protein>
<dbReference type="InterPro" id="IPR038765">
    <property type="entry name" value="Papain-like_cys_pep_sf"/>
</dbReference>
<evidence type="ECO:0008006" key="5">
    <source>
        <dbReference type="Google" id="ProtNLM"/>
    </source>
</evidence>
<keyword evidence="2" id="KW-0378">Hydrolase</keyword>
<keyword evidence="1" id="KW-0645">Protease</keyword>